<reference evidence="1" key="1">
    <citation type="submission" date="2018-11" db="EMBL/GenBank/DDBJ databases">
        <authorList>
            <consortium name="Pathogen Informatics"/>
        </authorList>
    </citation>
    <scope>NUCLEOTIDE SEQUENCE</scope>
</reference>
<proteinExistence type="predicted"/>
<dbReference type="AlphaFoldDB" id="A0A448WHW2"/>
<protein>
    <submittedName>
        <fullName evidence="1">Uncharacterized protein</fullName>
    </submittedName>
</protein>
<evidence type="ECO:0000313" key="2">
    <source>
        <dbReference type="Proteomes" id="UP000784294"/>
    </source>
</evidence>
<name>A0A448WHW2_9PLAT</name>
<gene>
    <name evidence="1" type="ORF">PXEA_LOCUS5594</name>
</gene>
<accession>A0A448WHW2</accession>
<keyword evidence="2" id="KW-1185">Reference proteome</keyword>
<dbReference type="Proteomes" id="UP000784294">
    <property type="component" value="Unassembled WGS sequence"/>
</dbReference>
<sequence>MIAHVHSIHVETVRHYAIRNISLSFFWSAAASSVCLHCGHRLRVLPDLLTEPARGQLTSTTGGHSTGAAWQPTCAAGSVSEAQERQTGSGWLANSTAAAQLSEDRWLFTSQPWMPASSLSSVDASDSGYHVVTGRPGGARAGQAGLKLLRPGLTDRQVGRRVGRDYWRHHRPTWRPNAR</sequence>
<dbReference type="EMBL" id="CAAALY010013950">
    <property type="protein sequence ID" value="VEL12154.1"/>
    <property type="molecule type" value="Genomic_DNA"/>
</dbReference>
<evidence type="ECO:0000313" key="1">
    <source>
        <dbReference type="EMBL" id="VEL12154.1"/>
    </source>
</evidence>
<organism evidence="1 2">
    <name type="scientific">Protopolystoma xenopodis</name>
    <dbReference type="NCBI Taxonomy" id="117903"/>
    <lineage>
        <taxon>Eukaryota</taxon>
        <taxon>Metazoa</taxon>
        <taxon>Spiralia</taxon>
        <taxon>Lophotrochozoa</taxon>
        <taxon>Platyhelminthes</taxon>
        <taxon>Monogenea</taxon>
        <taxon>Polyopisthocotylea</taxon>
        <taxon>Polystomatidea</taxon>
        <taxon>Polystomatidae</taxon>
        <taxon>Protopolystoma</taxon>
    </lineage>
</organism>
<comment type="caution">
    <text evidence="1">The sequence shown here is derived from an EMBL/GenBank/DDBJ whole genome shotgun (WGS) entry which is preliminary data.</text>
</comment>